<sequence>MSEGTSWPSDDCRSLNEVVGRDISNELHDVVLANERRWDNGRSGVDERQERFRPLQP</sequence>
<keyword evidence="2" id="KW-1185">Reference proteome</keyword>
<evidence type="ECO:0000313" key="1">
    <source>
        <dbReference type="EMBL" id="MDX6804759.1"/>
    </source>
</evidence>
<comment type="caution">
    <text evidence="1">The sequence shown here is derived from an EMBL/GenBank/DDBJ whole genome shotgun (WGS) entry which is preliminary data.</text>
</comment>
<proteinExistence type="predicted"/>
<dbReference type="Proteomes" id="UP001274321">
    <property type="component" value="Unassembled WGS sequence"/>
</dbReference>
<dbReference type="EMBL" id="JAXAFJ010000001">
    <property type="protein sequence ID" value="MDX6804759.1"/>
    <property type="molecule type" value="Genomic_DNA"/>
</dbReference>
<evidence type="ECO:0000313" key="2">
    <source>
        <dbReference type="Proteomes" id="UP001274321"/>
    </source>
</evidence>
<name>A0ABU4RKZ4_9HYPH</name>
<gene>
    <name evidence="1" type="ORF">SCD90_01670</name>
</gene>
<protein>
    <submittedName>
        <fullName evidence="1">Uncharacterized protein</fullName>
    </submittedName>
</protein>
<organism evidence="1 2">
    <name type="scientific">Terrihabitans rhizophilus</name>
    <dbReference type="NCBI Taxonomy" id="3092662"/>
    <lineage>
        <taxon>Bacteria</taxon>
        <taxon>Pseudomonadati</taxon>
        <taxon>Pseudomonadota</taxon>
        <taxon>Alphaproteobacteria</taxon>
        <taxon>Hyphomicrobiales</taxon>
        <taxon>Terrihabitans</taxon>
    </lineage>
</organism>
<dbReference type="RefSeq" id="WP_319842876.1">
    <property type="nucleotide sequence ID" value="NZ_JAXAFJ010000001.1"/>
</dbReference>
<reference evidence="1 2" key="1">
    <citation type="submission" date="2023-11" db="EMBL/GenBank/DDBJ databases">
        <authorList>
            <person name="Bao R."/>
        </authorList>
    </citation>
    <scope>NUCLEOTIDE SEQUENCE [LARGE SCALE GENOMIC DNA]</scope>
    <source>
        <strain evidence="1 2">PJ23</strain>
    </source>
</reference>
<accession>A0ABU4RKZ4</accession>